<reference evidence="2" key="3">
    <citation type="submission" date="2015-02" db="UniProtKB">
        <authorList>
            <consortium name="EnsemblProtists"/>
        </authorList>
    </citation>
    <scope>IDENTIFICATION</scope>
    <source>
        <strain evidence="2">DAOM BR144</strain>
    </source>
</reference>
<dbReference type="HOGENOM" id="CLU_2799602_0_0_1"/>
<dbReference type="AlphaFoldDB" id="K3WEH7"/>
<keyword evidence="3" id="KW-1185">Reference proteome</keyword>
<dbReference type="InParanoid" id="K3WEH7"/>
<feature type="compositionally biased region" description="Polar residues" evidence="1">
    <location>
        <begin position="50"/>
        <end position="62"/>
    </location>
</feature>
<evidence type="ECO:0000313" key="2">
    <source>
        <dbReference type="EnsemblProtists" id="PYU1_T003368"/>
    </source>
</evidence>
<sequence>MLQFTETELISGTKAYVNRFLQKWFEMCCKSEFKLTQGQTFHPFRRGAAQNANRDSKLSTPWSMDRGG</sequence>
<name>K3WEH7_GLOUD</name>
<reference evidence="3" key="2">
    <citation type="submission" date="2010-04" db="EMBL/GenBank/DDBJ databases">
        <authorList>
            <person name="Buell R."/>
            <person name="Hamilton J."/>
            <person name="Hostetler J."/>
        </authorList>
    </citation>
    <scope>NUCLEOTIDE SEQUENCE [LARGE SCALE GENOMIC DNA]</scope>
    <source>
        <strain evidence="3">DAOM:BR144</strain>
    </source>
</reference>
<accession>K3WEH7</accession>
<evidence type="ECO:0000256" key="1">
    <source>
        <dbReference type="SAM" id="MobiDB-lite"/>
    </source>
</evidence>
<proteinExistence type="predicted"/>
<reference evidence="3" key="1">
    <citation type="journal article" date="2010" name="Genome Biol.">
        <title>Genome sequence of the necrotrophic plant pathogen Pythium ultimum reveals original pathogenicity mechanisms and effector repertoire.</title>
        <authorList>
            <person name="Levesque C.A."/>
            <person name="Brouwer H."/>
            <person name="Cano L."/>
            <person name="Hamilton J.P."/>
            <person name="Holt C."/>
            <person name="Huitema E."/>
            <person name="Raffaele S."/>
            <person name="Robideau G.P."/>
            <person name="Thines M."/>
            <person name="Win J."/>
            <person name="Zerillo M.M."/>
            <person name="Beakes G.W."/>
            <person name="Boore J.L."/>
            <person name="Busam D."/>
            <person name="Dumas B."/>
            <person name="Ferriera S."/>
            <person name="Fuerstenberg S.I."/>
            <person name="Gachon C.M."/>
            <person name="Gaulin E."/>
            <person name="Govers F."/>
            <person name="Grenville-Briggs L."/>
            <person name="Horner N."/>
            <person name="Hostetler J."/>
            <person name="Jiang R.H."/>
            <person name="Johnson J."/>
            <person name="Krajaejun T."/>
            <person name="Lin H."/>
            <person name="Meijer H.J."/>
            <person name="Moore B."/>
            <person name="Morris P."/>
            <person name="Phuntmart V."/>
            <person name="Puiu D."/>
            <person name="Shetty J."/>
            <person name="Stajich J.E."/>
            <person name="Tripathy S."/>
            <person name="Wawra S."/>
            <person name="van West P."/>
            <person name="Whitty B.R."/>
            <person name="Coutinho P.M."/>
            <person name="Henrissat B."/>
            <person name="Martin F."/>
            <person name="Thomas P.D."/>
            <person name="Tyler B.M."/>
            <person name="De Vries R.P."/>
            <person name="Kamoun S."/>
            <person name="Yandell M."/>
            <person name="Tisserat N."/>
            <person name="Buell C.R."/>
        </authorList>
    </citation>
    <scope>NUCLEOTIDE SEQUENCE</scope>
    <source>
        <strain evidence="3">DAOM:BR144</strain>
    </source>
</reference>
<evidence type="ECO:0000313" key="3">
    <source>
        <dbReference type="Proteomes" id="UP000019132"/>
    </source>
</evidence>
<dbReference type="VEuPathDB" id="FungiDB:PYU1_G003358"/>
<protein>
    <submittedName>
        <fullName evidence="2">Uncharacterized protein</fullName>
    </submittedName>
</protein>
<dbReference type="Proteomes" id="UP000019132">
    <property type="component" value="Unassembled WGS sequence"/>
</dbReference>
<dbReference type="EnsemblProtists" id="PYU1_T003368">
    <property type="protein sequence ID" value="PYU1_T003368"/>
    <property type="gene ID" value="PYU1_G003358"/>
</dbReference>
<dbReference type="EMBL" id="GL376603">
    <property type="status" value="NOT_ANNOTATED_CDS"/>
    <property type="molecule type" value="Genomic_DNA"/>
</dbReference>
<organism evidence="2 3">
    <name type="scientific">Globisporangium ultimum (strain ATCC 200006 / CBS 805.95 / DAOM BR144)</name>
    <name type="common">Pythium ultimum</name>
    <dbReference type="NCBI Taxonomy" id="431595"/>
    <lineage>
        <taxon>Eukaryota</taxon>
        <taxon>Sar</taxon>
        <taxon>Stramenopiles</taxon>
        <taxon>Oomycota</taxon>
        <taxon>Peronosporomycetes</taxon>
        <taxon>Pythiales</taxon>
        <taxon>Pythiaceae</taxon>
        <taxon>Globisporangium</taxon>
    </lineage>
</organism>
<feature type="region of interest" description="Disordered" evidence="1">
    <location>
        <begin position="46"/>
        <end position="68"/>
    </location>
</feature>